<protein>
    <submittedName>
        <fullName evidence="1">Uncharacterized protein</fullName>
    </submittedName>
</protein>
<dbReference type="AlphaFoldDB" id="A0A7M4E3T9"/>
<reference evidence="1" key="2">
    <citation type="submission" date="2025-09" db="UniProtKB">
        <authorList>
            <consortium name="Ensembl"/>
        </authorList>
    </citation>
    <scope>IDENTIFICATION</scope>
</reference>
<accession>A0A7M4E3T9</accession>
<evidence type="ECO:0000313" key="1">
    <source>
        <dbReference type="Ensembl" id="ENSCPRP00005004001.1"/>
    </source>
</evidence>
<dbReference type="Ensembl" id="ENSCPRT00005004694.1">
    <property type="protein sequence ID" value="ENSCPRP00005004001.1"/>
    <property type="gene ID" value="ENSCPRG00005002941.1"/>
</dbReference>
<name>A0A7M4E3T9_CROPO</name>
<reference evidence="1" key="1">
    <citation type="submission" date="2025-08" db="UniProtKB">
        <authorList>
            <consortium name="Ensembl"/>
        </authorList>
    </citation>
    <scope>IDENTIFICATION</scope>
</reference>
<evidence type="ECO:0000313" key="2">
    <source>
        <dbReference type="Proteomes" id="UP000594220"/>
    </source>
</evidence>
<organism evidence="1 2">
    <name type="scientific">Crocodylus porosus</name>
    <name type="common">Saltwater crocodile</name>
    <name type="synonym">Estuarine crocodile</name>
    <dbReference type="NCBI Taxonomy" id="8502"/>
    <lineage>
        <taxon>Eukaryota</taxon>
        <taxon>Metazoa</taxon>
        <taxon>Chordata</taxon>
        <taxon>Craniata</taxon>
        <taxon>Vertebrata</taxon>
        <taxon>Euteleostomi</taxon>
        <taxon>Archelosauria</taxon>
        <taxon>Archosauria</taxon>
        <taxon>Crocodylia</taxon>
        <taxon>Longirostres</taxon>
        <taxon>Crocodylidae</taxon>
        <taxon>Crocodylus</taxon>
    </lineage>
</organism>
<dbReference type="Proteomes" id="UP000594220">
    <property type="component" value="Unplaced"/>
</dbReference>
<sequence length="68" mass="7354">MTCHYNRPLAVVSPCLFSSLLRLRCAFQFLQPVCGLGQGTPGLCFPFSFLFALSNLLGASQRGVGWSA</sequence>
<proteinExistence type="predicted"/>
<keyword evidence="2" id="KW-1185">Reference proteome</keyword>